<sequence>MEPNDIFALTIFAAMSAPFAMLMFLDGKSFKFFTGLCGWFIFTALIINTWPESNLPSKGIDILLLAYVTFVGLDWMTRNLEHEAFPEKEMIESYEKALKSLPSDDARTSLATRTLVASSGYILKADNATRSSISAATKNGDIYHIEVALQKGVK</sequence>
<feature type="transmembrane region" description="Helical" evidence="1">
    <location>
        <begin position="32"/>
        <end position="50"/>
    </location>
</feature>
<keyword evidence="1" id="KW-0472">Membrane</keyword>
<dbReference type="STRING" id="28885.EI16_12440"/>
<keyword evidence="1" id="KW-0812">Transmembrane</keyword>
<dbReference type="Proteomes" id="UP000027341">
    <property type="component" value="Unassembled WGS sequence"/>
</dbReference>
<dbReference type="RefSeq" id="WP_029913487.1">
    <property type="nucleotide sequence ID" value="NZ_JMIU01000002.1"/>
</dbReference>
<comment type="caution">
    <text evidence="2">The sequence shown here is derived from an EMBL/GenBank/DDBJ whole genome shotgun (WGS) entry which is preliminary data.</text>
</comment>
<proteinExistence type="predicted"/>
<keyword evidence="1" id="KW-1133">Transmembrane helix</keyword>
<feature type="transmembrane region" description="Helical" evidence="1">
    <location>
        <begin position="6"/>
        <end position="25"/>
    </location>
</feature>
<dbReference type="AlphaFoldDB" id="A0A066ZLN3"/>
<evidence type="ECO:0000313" key="2">
    <source>
        <dbReference type="EMBL" id="KDN94698.1"/>
    </source>
</evidence>
<keyword evidence="3" id="KW-1185">Reference proteome</keyword>
<name>A0A066ZLN3_HYDMR</name>
<evidence type="ECO:0000256" key="1">
    <source>
        <dbReference type="SAM" id="Phobius"/>
    </source>
</evidence>
<accession>A0A066ZLN3</accession>
<reference evidence="2 3" key="1">
    <citation type="submission" date="2014-04" db="EMBL/GenBank/DDBJ databases">
        <title>Draft genome sequence of Hydrogenovibrio marinus MH-110, a model organism for aerobic H2 metabolism.</title>
        <authorList>
            <person name="Cha H.J."/>
            <person name="Jo B.H."/>
            <person name="Hwang B.H."/>
        </authorList>
    </citation>
    <scope>NUCLEOTIDE SEQUENCE [LARGE SCALE GENOMIC DNA]</scope>
    <source>
        <strain evidence="2 3">MH-110</strain>
    </source>
</reference>
<evidence type="ECO:0000313" key="3">
    <source>
        <dbReference type="Proteomes" id="UP000027341"/>
    </source>
</evidence>
<gene>
    <name evidence="2" type="ORF">EI16_12440</name>
</gene>
<dbReference type="EMBL" id="JMIU01000002">
    <property type="protein sequence ID" value="KDN94698.1"/>
    <property type="molecule type" value="Genomic_DNA"/>
</dbReference>
<organism evidence="2 3">
    <name type="scientific">Hydrogenovibrio marinus</name>
    <dbReference type="NCBI Taxonomy" id="28885"/>
    <lineage>
        <taxon>Bacteria</taxon>
        <taxon>Pseudomonadati</taxon>
        <taxon>Pseudomonadota</taxon>
        <taxon>Gammaproteobacteria</taxon>
        <taxon>Thiotrichales</taxon>
        <taxon>Piscirickettsiaceae</taxon>
        <taxon>Hydrogenovibrio</taxon>
    </lineage>
</organism>
<protein>
    <submittedName>
        <fullName evidence="2">Uncharacterized protein</fullName>
    </submittedName>
</protein>